<keyword evidence="8 15" id="KW-0418">Kinase</keyword>
<evidence type="ECO:0000256" key="7">
    <source>
        <dbReference type="ARBA" id="ARBA00022741"/>
    </source>
</evidence>
<dbReference type="AlphaFoldDB" id="A0A1Y6FK94"/>
<evidence type="ECO:0000256" key="4">
    <source>
        <dbReference type="ARBA" id="ARBA00022553"/>
    </source>
</evidence>
<comment type="subcellular location">
    <subcellularLocation>
        <location evidence="2">Membrane</location>
        <topology evidence="2">Multi-pass membrane protein</topology>
    </subcellularLocation>
</comment>
<keyword evidence="6 13" id="KW-0812">Transmembrane</keyword>
<sequence length="341" mass="37491">MPERLNRLEAILSGQRWDFAFRLHSYLPQRKSVWAALIALALLGGATVLKFAVDDVAGGRLPPFIFLYPAVVLAALIVGARRGLLITLLSILIAWLWFLPPHSSFTIEAPTGLLSLEIYGVSALFLTLTVGFARHALDLAIASEELRDYDAQEAIHRIKNLIAVVQSIAMGTMNDTNDLEEYRELLSKRLGALATAQDVLRKRGEVAATVEDLAQAALNPFLPNPRISIECHDSVTVPARYVHGLTLALFELATNSSKYGVLAQQYGAISLTCEKREAEVLLKWEESTARGSELSTDEPDSGFGCRLIQVALRNDQGTSVTHESDDHGVRATFIWRCAKNI</sequence>
<proteinExistence type="predicted"/>
<keyword evidence="10 13" id="KW-1133">Transmembrane helix</keyword>
<dbReference type="GO" id="GO:0004673">
    <property type="term" value="F:protein histidine kinase activity"/>
    <property type="evidence" value="ECO:0007669"/>
    <property type="project" value="UniProtKB-EC"/>
</dbReference>
<dbReference type="Pfam" id="PF07536">
    <property type="entry name" value="HWE_HK"/>
    <property type="match status" value="1"/>
</dbReference>
<accession>A0A1Y6FK94</accession>
<feature type="transmembrane region" description="Helical" evidence="13">
    <location>
        <begin position="118"/>
        <end position="137"/>
    </location>
</feature>
<evidence type="ECO:0000256" key="2">
    <source>
        <dbReference type="ARBA" id="ARBA00004141"/>
    </source>
</evidence>
<keyword evidence="4" id="KW-0597">Phosphoprotein</keyword>
<protein>
    <recommendedName>
        <fullName evidence="3">histidine kinase</fullName>
        <ecNumber evidence="3">2.7.13.3</ecNumber>
    </recommendedName>
</protein>
<dbReference type="Gene3D" id="1.20.120.620">
    <property type="entry name" value="Backbone structure of the membrane domain of e. Coli histidine kinase receptor kdpd"/>
    <property type="match status" value="1"/>
</dbReference>
<dbReference type="Proteomes" id="UP000194420">
    <property type="component" value="Unassembled WGS sequence"/>
</dbReference>
<evidence type="ECO:0000256" key="5">
    <source>
        <dbReference type="ARBA" id="ARBA00022679"/>
    </source>
</evidence>
<evidence type="ECO:0000256" key="13">
    <source>
        <dbReference type="SAM" id="Phobius"/>
    </source>
</evidence>
<dbReference type="InterPro" id="IPR025201">
    <property type="entry name" value="KdpD_TM"/>
</dbReference>
<keyword evidence="7" id="KW-0547">Nucleotide-binding</keyword>
<evidence type="ECO:0000259" key="14">
    <source>
        <dbReference type="SMART" id="SM00911"/>
    </source>
</evidence>
<organism evidence="15 16">
    <name type="scientific">Altererythrobacter xiamenensis</name>
    <dbReference type="NCBI Taxonomy" id="1316679"/>
    <lineage>
        <taxon>Bacteria</taxon>
        <taxon>Pseudomonadati</taxon>
        <taxon>Pseudomonadota</taxon>
        <taxon>Alphaproteobacteria</taxon>
        <taxon>Sphingomonadales</taxon>
        <taxon>Erythrobacteraceae</taxon>
        <taxon>Altererythrobacter</taxon>
    </lineage>
</organism>
<dbReference type="GO" id="GO:0000160">
    <property type="term" value="P:phosphorelay signal transduction system"/>
    <property type="evidence" value="ECO:0007669"/>
    <property type="project" value="UniProtKB-KW"/>
</dbReference>
<dbReference type="SMART" id="SM00911">
    <property type="entry name" value="HWE_HK"/>
    <property type="match status" value="1"/>
</dbReference>
<dbReference type="EC" id="2.7.13.3" evidence="3"/>
<evidence type="ECO:0000256" key="9">
    <source>
        <dbReference type="ARBA" id="ARBA00022840"/>
    </source>
</evidence>
<evidence type="ECO:0000313" key="15">
    <source>
        <dbReference type="EMBL" id="SMQ74776.1"/>
    </source>
</evidence>
<reference evidence="16" key="1">
    <citation type="submission" date="2017-04" db="EMBL/GenBank/DDBJ databases">
        <authorList>
            <person name="Varghese N."/>
            <person name="Submissions S."/>
        </authorList>
    </citation>
    <scope>NUCLEOTIDE SEQUENCE [LARGE SCALE GENOMIC DNA]</scope>
</reference>
<name>A0A1Y6FK94_9SPHN</name>
<dbReference type="InterPro" id="IPR011102">
    <property type="entry name" value="Sig_transdc_His_kinase_HWE"/>
</dbReference>
<feature type="transmembrane region" description="Helical" evidence="13">
    <location>
        <begin position="65"/>
        <end position="98"/>
    </location>
</feature>
<dbReference type="GO" id="GO:0016020">
    <property type="term" value="C:membrane"/>
    <property type="evidence" value="ECO:0007669"/>
    <property type="project" value="UniProtKB-SubCell"/>
</dbReference>
<dbReference type="Pfam" id="PF13493">
    <property type="entry name" value="DUF4118"/>
    <property type="match status" value="1"/>
</dbReference>
<evidence type="ECO:0000256" key="12">
    <source>
        <dbReference type="ARBA" id="ARBA00023136"/>
    </source>
</evidence>
<keyword evidence="16" id="KW-1185">Reference proteome</keyword>
<dbReference type="OrthoDB" id="136506at2"/>
<dbReference type="PANTHER" id="PTHR41523">
    <property type="entry name" value="TWO-COMPONENT SYSTEM SENSOR PROTEIN"/>
    <property type="match status" value="1"/>
</dbReference>
<evidence type="ECO:0000256" key="1">
    <source>
        <dbReference type="ARBA" id="ARBA00000085"/>
    </source>
</evidence>
<dbReference type="GO" id="GO:0005524">
    <property type="term" value="F:ATP binding"/>
    <property type="evidence" value="ECO:0007669"/>
    <property type="project" value="UniProtKB-KW"/>
</dbReference>
<dbReference type="InterPro" id="IPR036890">
    <property type="entry name" value="HATPase_C_sf"/>
</dbReference>
<evidence type="ECO:0000256" key="8">
    <source>
        <dbReference type="ARBA" id="ARBA00022777"/>
    </source>
</evidence>
<dbReference type="RefSeq" id="WP_159456665.1">
    <property type="nucleotide sequence ID" value="NZ_FXWG01000003.1"/>
</dbReference>
<keyword evidence="12 13" id="KW-0472">Membrane</keyword>
<evidence type="ECO:0000256" key="11">
    <source>
        <dbReference type="ARBA" id="ARBA00023012"/>
    </source>
</evidence>
<gene>
    <name evidence="15" type="ORF">SAMN06297468_2946</name>
</gene>
<dbReference type="EMBL" id="FXWG01000003">
    <property type="protein sequence ID" value="SMQ74776.1"/>
    <property type="molecule type" value="Genomic_DNA"/>
</dbReference>
<comment type="catalytic activity">
    <reaction evidence="1">
        <text>ATP + protein L-histidine = ADP + protein N-phospho-L-histidine.</text>
        <dbReference type="EC" id="2.7.13.3"/>
    </reaction>
</comment>
<feature type="domain" description="Signal transduction histidine kinase HWE region" evidence="14">
    <location>
        <begin position="153"/>
        <end position="233"/>
    </location>
</feature>
<keyword evidence="11" id="KW-0902">Two-component regulatory system</keyword>
<keyword evidence="9" id="KW-0067">ATP-binding</keyword>
<evidence type="ECO:0000256" key="10">
    <source>
        <dbReference type="ARBA" id="ARBA00022989"/>
    </source>
</evidence>
<dbReference type="InterPro" id="IPR038318">
    <property type="entry name" value="KdpD_sf"/>
</dbReference>
<evidence type="ECO:0000313" key="16">
    <source>
        <dbReference type="Proteomes" id="UP000194420"/>
    </source>
</evidence>
<dbReference type="PANTHER" id="PTHR41523:SF7">
    <property type="entry name" value="HISTIDINE KINASE"/>
    <property type="match status" value="1"/>
</dbReference>
<evidence type="ECO:0000256" key="6">
    <source>
        <dbReference type="ARBA" id="ARBA00022692"/>
    </source>
</evidence>
<feature type="transmembrane region" description="Helical" evidence="13">
    <location>
        <begin position="33"/>
        <end position="53"/>
    </location>
</feature>
<evidence type="ECO:0000256" key="3">
    <source>
        <dbReference type="ARBA" id="ARBA00012438"/>
    </source>
</evidence>
<keyword evidence="5" id="KW-0808">Transferase</keyword>
<dbReference type="Gene3D" id="3.30.565.10">
    <property type="entry name" value="Histidine kinase-like ATPase, C-terminal domain"/>
    <property type="match status" value="1"/>
</dbReference>